<feature type="domain" description="DUF4116" evidence="1">
    <location>
        <begin position="1205"/>
        <end position="1251"/>
    </location>
</feature>
<feature type="domain" description="DUF4116" evidence="1">
    <location>
        <begin position="1258"/>
        <end position="1300"/>
    </location>
</feature>
<feature type="domain" description="DUF4116" evidence="1">
    <location>
        <begin position="922"/>
        <end position="969"/>
    </location>
</feature>
<feature type="domain" description="DUF4116" evidence="1">
    <location>
        <begin position="601"/>
        <end position="649"/>
    </location>
</feature>
<feature type="domain" description="DUF4116" evidence="1">
    <location>
        <begin position="1305"/>
        <end position="1352"/>
    </location>
</feature>
<evidence type="ECO:0000259" key="1">
    <source>
        <dbReference type="Pfam" id="PF13475"/>
    </source>
</evidence>
<feature type="domain" description="DUF4116" evidence="1">
    <location>
        <begin position="729"/>
        <end position="769"/>
    </location>
</feature>
<accession>A0A6C0H918</accession>
<dbReference type="EMBL" id="MN739896">
    <property type="protein sequence ID" value="QHT76493.1"/>
    <property type="molecule type" value="Genomic_DNA"/>
</dbReference>
<feature type="domain" description="DUF4116" evidence="1">
    <location>
        <begin position="773"/>
        <end position="820"/>
    </location>
</feature>
<dbReference type="InterPro" id="IPR025197">
    <property type="entry name" value="DUF4116"/>
</dbReference>
<feature type="domain" description="DUF4116" evidence="1">
    <location>
        <begin position="876"/>
        <end position="920"/>
    </location>
</feature>
<feature type="domain" description="DUF4116" evidence="1">
    <location>
        <begin position="1156"/>
        <end position="1201"/>
    </location>
</feature>
<organism evidence="2">
    <name type="scientific">viral metagenome</name>
    <dbReference type="NCBI Taxonomy" id="1070528"/>
    <lineage>
        <taxon>unclassified sequences</taxon>
        <taxon>metagenomes</taxon>
        <taxon>organismal metagenomes</taxon>
    </lineage>
</organism>
<feature type="domain" description="DUF4116" evidence="1">
    <location>
        <begin position="652"/>
        <end position="693"/>
    </location>
</feature>
<protein>
    <recommendedName>
        <fullName evidence="1">DUF4116 domain-containing protein</fullName>
    </recommendedName>
</protein>
<evidence type="ECO:0000313" key="2">
    <source>
        <dbReference type="EMBL" id="QHT76493.1"/>
    </source>
</evidence>
<reference evidence="2" key="1">
    <citation type="journal article" date="2020" name="Nature">
        <title>Giant virus diversity and host interactions through global metagenomics.</title>
        <authorList>
            <person name="Schulz F."/>
            <person name="Roux S."/>
            <person name="Paez-Espino D."/>
            <person name="Jungbluth S."/>
            <person name="Walsh D.A."/>
            <person name="Denef V.J."/>
            <person name="McMahon K.D."/>
            <person name="Konstantinidis K.T."/>
            <person name="Eloe-Fadrosh E.A."/>
            <person name="Kyrpides N.C."/>
            <person name="Woyke T."/>
        </authorList>
    </citation>
    <scope>NUCLEOTIDE SEQUENCE</scope>
    <source>
        <strain evidence="2">GVMAG-M-3300023179-82</strain>
    </source>
</reference>
<name>A0A6C0H918_9ZZZZ</name>
<sequence>MNIKYKYEKYKKKYLNFKYNLRGGYSLLDKGITREEEETFLYPTFIKYLQQSDKNGETLEKKYNKLLYYINNLEYFYHYKNMIAIINKYIVIHNDEETDMDDDDIKMCVEKIIKDISTNDINPIYEYSKLNLSDFNELDTTEFFYKIIIAYIFLLIKNKPEDIGIDKFIKTYLLSDVKHIEIVKLISEKDNINEIDNININDLFEIIEIISNNTQILYIINDILNDTNRQDLIKYFITKYEESNVNYHINYSSLIYLNFILELELFLVIYSIKPYNYFISTPTNFIRTGYYIDTNIKLLNDYKIKWEDNTITYSIYNKKLTTNINMLLDDYLTFIENYYKSFVENLFSLIPIESNIDFYTNEKSYQHLKYENIQSINYLNIQNALSNTYPIYNSHQLGFFDLVFSLNNTGSCLTYSMLDFYILSRLHIVNLELYLQISNQDNSKDASHQRIQELLNVPITHWSTQINNNPNRQIDNFNTTIKIPSYNKINLFIAFIIEIFDRYDNIMSHFTKKHNNDDIICNTYERDNLFNIYNDILKTNYKYVTNLFVNFNIQQYKNKLIKEGIYLKYIPILNDNVELVDIAVSQNGLALEYASENLKNNKEIVKKAVTLDGLALEYASEKLKNDEEIVKKAVTQNGLALEYASEKLKNEKKIVTEAVTNNGLALEYVSSELQKDKDIVDIAMNQTWLVLNILKKIRSPYYEYDEIVIKAINKNMKAIDYAPDRFIKLSQNGLLLNNFPKNLKNNDTIVKIAVKQNGLALQYASYEMKTNIDILYDAIRTTGGLWLEFATTEIQNDESIVTQCVQNNGLALQFASVILQNSQKLVHVAVIQNGLALQFASSSIQKKIILVQNAVKQNGLSLEFAATELQKDEATVLIAVKQNGLALQFASIALQNNKNIVLIAVKQNGLALQFASNILQNNEDIVCEAISHNGLSLCFASYELQNNENIVWKAIQNNKQALLYSSIRLQTGTVIPEISNKNIYYWLIVLYINGLNLQFIEPNILTELLIFTAISQNGLSLEFVPTQFLTVPIMLEAIKQNNEAINYVLDSELPLIISIVIIYNINILYILNSDKYNIILPVIKDNIHALQIISTNYNSDIKHYNADGFIKELALKININYNIIIIYKIEDLIIEYLLNKDGLLLKFIIDYSKLNEKYIILALKQNGLALKFINHDIQTIEIIIYAIKQNGLALEFANKDILNHDPTIIISAVKHNGLALKYVDMKMQTYEIIIYAIKQNGLALEFANKDILNRNPIIIISAVKQNGLALKYVDMKMQTNEIIIYAIKQNGLALEFANTDISNHDPTIIIFAVKQNGLALQYVDMKMQTNEIIISAIKQNILALQYVNEDMKTEEIIRYNNIYNTLYKNKRSFLTIHSPNLFSPPPRYIK</sequence>
<feature type="domain" description="DUF4116" evidence="1">
    <location>
        <begin position="829"/>
        <end position="870"/>
    </location>
</feature>
<dbReference type="Pfam" id="PF13475">
    <property type="entry name" value="DUF4116"/>
    <property type="match status" value="12"/>
</dbReference>
<proteinExistence type="predicted"/>
<feature type="domain" description="DUF4116" evidence="1">
    <location>
        <begin position="562"/>
        <end position="599"/>
    </location>
</feature>